<protein>
    <submittedName>
        <fullName evidence="5">EGF-like high cysteine membrane protein</fullName>
    </submittedName>
</protein>
<dbReference type="InterPro" id="IPR000742">
    <property type="entry name" value="EGF"/>
</dbReference>
<keyword evidence="1" id="KW-1015">Disulfide bond</keyword>
<dbReference type="InterPro" id="IPR002049">
    <property type="entry name" value="LE_dom"/>
</dbReference>
<feature type="signal peptide" evidence="3">
    <location>
        <begin position="1"/>
        <end position="16"/>
    </location>
</feature>
<comment type="caution">
    <text evidence="5">The sequence shown here is derived from an EMBL/GenBank/DDBJ whole genome shotgun (WGS) entry which is preliminary data.</text>
</comment>
<feature type="domain" description="EGF-like" evidence="4">
    <location>
        <begin position="12"/>
        <end position="48"/>
    </location>
</feature>
<dbReference type="PROSITE" id="PS01248">
    <property type="entry name" value="EGF_LAM_1"/>
    <property type="match status" value="1"/>
</dbReference>
<feature type="chain" id="PRO_5007800095" evidence="3">
    <location>
        <begin position="17"/>
        <end position="1521"/>
    </location>
</feature>
<dbReference type="EMBL" id="JXTI01000060">
    <property type="protein sequence ID" value="KWX13695.1"/>
    <property type="molecule type" value="Genomic_DNA"/>
</dbReference>
<dbReference type="Proteomes" id="UP000070089">
    <property type="component" value="Unassembled WGS sequence"/>
</dbReference>
<dbReference type="OrthoDB" id="283575at2759"/>
<dbReference type="PROSITE" id="PS01186">
    <property type="entry name" value="EGF_2"/>
    <property type="match status" value="3"/>
</dbReference>
<dbReference type="PROSITE" id="PS00022">
    <property type="entry name" value="EGF_1"/>
    <property type="match status" value="4"/>
</dbReference>
<organism evidence="5 6">
    <name type="scientific">Giardia duodenalis assemblage B</name>
    <dbReference type="NCBI Taxonomy" id="1394984"/>
    <lineage>
        <taxon>Eukaryota</taxon>
        <taxon>Metamonada</taxon>
        <taxon>Diplomonadida</taxon>
        <taxon>Hexamitidae</taxon>
        <taxon>Giardiinae</taxon>
        <taxon>Giardia</taxon>
    </lineage>
</organism>
<dbReference type="VEuPathDB" id="GiardiaDB:QR46_2329"/>
<dbReference type="SMART" id="SM00181">
    <property type="entry name" value="EGF"/>
    <property type="match status" value="15"/>
</dbReference>
<evidence type="ECO:0000313" key="6">
    <source>
        <dbReference type="Proteomes" id="UP000070089"/>
    </source>
</evidence>
<evidence type="ECO:0000256" key="3">
    <source>
        <dbReference type="SAM" id="SignalP"/>
    </source>
</evidence>
<name>A0A132NUG9_GIAIN</name>
<gene>
    <name evidence="5" type="ORF">QR46_2329</name>
</gene>
<feature type="transmembrane region" description="Helical" evidence="2">
    <location>
        <begin position="1456"/>
        <end position="1481"/>
    </location>
</feature>
<evidence type="ECO:0000259" key="4">
    <source>
        <dbReference type="PROSITE" id="PS50026"/>
    </source>
</evidence>
<dbReference type="PANTHER" id="PTHR24033:SF151">
    <property type="entry name" value="NOTCH 2"/>
    <property type="match status" value="1"/>
</dbReference>
<proteinExistence type="predicted"/>
<keyword evidence="2" id="KW-0472">Membrane</keyword>
<dbReference type="InterPro" id="IPR051830">
    <property type="entry name" value="NOTCH_homolog"/>
</dbReference>
<evidence type="ECO:0000313" key="5">
    <source>
        <dbReference type="EMBL" id="KWX13695.1"/>
    </source>
</evidence>
<dbReference type="PROSITE" id="PS50026">
    <property type="entry name" value="EGF_3"/>
    <property type="match status" value="1"/>
</dbReference>
<dbReference type="PANTHER" id="PTHR24033">
    <property type="entry name" value="EGF-LIKE DOMAIN-CONTAINING PROTEIN"/>
    <property type="match status" value="1"/>
</dbReference>
<feature type="disulfide bond" evidence="1">
    <location>
        <begin position="38"/>
        <end position="47"/>
    </location>
</feature>
<keyword evidence="1" id="KW-0245">EGF-like domain</keyword>
<accession>A0A132NUG9</accession>
<dbReference type="Gene3D" id="2.90.20.10">
    <property type="entry name" value="Plasmodium vivax P25 domain"/>
    <property type="match status" value="1"/>
</dbReference>
<evidence type="ECO:0000256" key="1">
    <source>
        <dbReference type="PROSITE-ProRule" id="PRU00076"/>
    </source>
</evidence>
<comment type="caution">
    <text evidence="1">Lacks conserved residue(s) required for the propagation of feature annotation.</text>
</comment>
<keyword evidence="3" id="KW-0732">Signal</keyword>
<evidence type="ECO:0000256" key="2">
    <source>
        <dbReference type="SAM" id="Phobius"/>
    </source>
</evidence>
<keyword evidence="2" id="KW-1133">Transmembrane helix</keyword>
<sequence length="1521" mass="165138">MLIFAFSLLTNLLADCGPGSECVHGVCGTSDGSFVCLCKRGWTGTACNVVAPNFKMLSSSDPVIIQAISFACLINGTECENQTKGTCLYHNGVYSCQKTCPEGFIIYDDECVSKKCYSYDAILPNVHQTSAPCNGNGKCVLKDLAMLGHATETDYMCSCFPIYRGEFCDNCNLENAIELKADTATKCIPRSCRDNNEIICSGKGTCSLDFGYNLTHYNYQCICETGYTRVGRSCIPSNCVVYITGIPVTCGGFGECKESSTSPGSFSCICYDGAVKVGTGCTYQACTESENANTICGNVGICARDDTGYKCDCKGLATGSLCNNCIAKYATSINGKCVPNECLSDTQEICAGNGKCIKSSNTYHCQCPNMTISFNNRCVPVNCIDQELNLICSNHGNCNAADPKNMKCICDKNYTYVAPGRCIPTKLLGTDQKVCNDKGYIVISPNNIVSNVPTLICKCSPIYIRENCSDCNSIGPAAPAKQIGQECIPKSVIVEHAQAYAKEPATQVCDKNTEYVIYGDSTRPYMTCRIKDINEKKVIAYNATYLVDPACMHISQVDRTRRFYCGFAEGLTDGIETNGPTCNTNTDVIPSFSICSCPNNFRLIEFTYGKNKGKHTCIHDQCHDGSATYSQSNYCGGVGDCIKRMGEEVYICDCGQGALWDETIRECVAETCKINEIIYGPSEREYCTEVNIASSIDNVCIPDDSGRWGCRCIGRYVTYGNTCASYASYATEKDDRARGPCGGPGAGYVNNRNKCECYPGFVSIDGKCYNKGCLAIGIVGSYNMSHVCSGIGVCAYNPVTGFYGCECPKDTESYGAYCTHTGCVGQIFSEGGLKYVQCGVHTRSIQCKKSNTGDTYSCICYVPYKKVGNLCVHHRCLNGTTYCSGDVLASCELSGSIYQCQCSEGYLKGTTPNECIPARCTYKRYKDDQAMECGGMGQCEGEKLINKQCKCTDEAELVPMLDISGELRKTCVSKKCISMVEGKTVVCGDHGQCEGSACICDESFSPIGNICISNRCIVRLADGTDSVCGGNTIGMCKKDQNEEYYSCKCAIPEKDNFREVDGYCIPNECVFNVRQNEKEVDTMCGGANLGFCVIDPVGIASRCSCLKQYNITALSNGKCISTMCVSSTGTENLECGGNGRCAYTDDHEYECDCNPGYKTMRIGYNVYLCISENCLTGESVCSDHGDCVRTGCRCNEGYTGSQCESCADRYKENSSICYMDECPKDGCGLTEAGSCVFTGRKYECRCNDGFILDSETKSCRRPSCIYVDPFDEKPKVCYNMGTCAKTGDIEKCVCNKGTVAIGDNICVFENCITNSDPFEICENRGVCEKSPESDTGICVCDTSVYRTDRKTGRCFPLNCFYLQEDGLTDVCNGGGTCSVVGVSGICICDSDWITIDGMCYPASCVSEGIVCSGFGKCIISNNGNHRCFCDQGYEPGEDTGTCVAHSVRAKQTMSEISIIVVVVVILVILAVAIFLIWRFIIKARSNARRWRNDDLNQMLITATDGDSPPLSPRAREHANIR</sequence>
<reference evidence="5 6" key="1">
    <citation type="journal article" date="2015" name="Mol. Biochem. Parasitol.">
        <title>Identification of polymorphic genes for use in assemblage B genotyping assays through comparative genomics of multiple assemblage B Giardia duodenalis isolates.</title>
        <authorList>
            <person name="Wielinga C."/>
            <person name="Thompson R.C."/>
            <person name="Monis P."/>
            <person name="Ryan U."/>
        </authorList>
    </citation>
    <scope>NUCLEOTIDE SEQUENCE [LARGE SCALE GENOMIC DNA]</scope>
    <source>
        <strain evidence="5 6">BAH15c1</strain>
    </source>
</reference>
<keyword evidence="2" id="KW-0812">Transmembrane</keyword>